<dbReference type="RefSeq" id="WP_090882541.1">
    <property type="nucleotide sequence ID" value="NZ_FOGG01000005.1"/>
</dbReference>
<dbReference type="SUPFAM" id="SSF46689">
    <property type="entry name" value="Homeodomain-like"/>
    <property type="match status" value="1"/>
</dbReference>
<dbReference type="STRING" id="390241.SAMN04488023_105225"/>
<name>A0A1H9MCB1_9SPHI</name>
<dbReference type="AlphaFoldDB" id="A0A1H9MCB1"/>
<dbReference type="PANTHER" id="PTHR47893:SF1">
    <property type="entry name" value="REGULATORY PROTEIN PCHR"/>
    <property type="match status" value="1"/>
</dbReference>
<dbReference type="Gene3D" id="1.10.10.60">
    <property type="entry name" value="Homeodomain-like"/>
    <property type="match status" value="2"/>
</dbReference>
<keyword evidence="5" id="KW-1185">Reference proteome</keyword>
<organism evidence="4 5">
    <name type="scientific">Pedobacter rhizosphaerae</name>
    <dbReference type="NCBI Taxonomy" id="390241"/>
    <lineage>
        <taxon>Bacteria</taxon>
        <taxon>Pseudomonadati</taxon>
        <taxon>Bacteroidota</taxon>
        <taxon>Sphingobacteriia</taxon>
        <taxon>Sphingobacteriales</taxon>
        <taxon>Sphingobacteriaceae</taxon>
        <taxon>Pedobacter</taxon>
    </lineage>
</organism>
<evidence type="ECO:0000313" key="4">
    <source>
        <dbReference type="EMBL" id="SER21262.1"/>
    </source>
</evidence>
<dbReference type="Proteomes" id="UP000199572">
    <property type="component" value="Unassembled WGS sequence"/>
</dbReference>
<dbReference type="PANTHER" id="PTHR47893">
    <property type="entry name" value="REGULATORY PROTEIN PCHR"/>
    <property type="match status" value="1"/>
</dbReference>
<dbReference type="Pfam" id="PF12833">
    <property type="entry name" value="HTH_18"/>
    <property type="match status" value="1"/>
</dbReference>
<keyword evidence="2" id="KW-0804">Transcription</keyword>
<protein>
    <submittedName>
        <fullName evidence="4">Transcriptional regulator, AraC family</fullName>
    </submittedName>
</protein>
<evidence type="ECO:0000256" key="1">
    <source>
        <dbReference type="ARBA" id="ARBA00023015"/>
    </source>
</evidence>
<sequence length="310" mass="35883">MEIRLSEHSTGKTIYQQVYPDNFNSTLDVQEEDRKFSTASYDINLSENWFEGIHIAHFNIHSAETQHFCLACDEGHLGFFFCLSGIVHSYSDDLKQRLFSIKQNQFYIDSHSKKNTTFSTMAVQGILIRLTQDYYRKIVNEESESDISSSLPWEMPFEVKNIVKGLTIAPFKGRAKRLFIESKILEILVYYINQQPEVSASGMKEEDVKKILLAKAIVEDNIQKPYSIIELSRKAGLNDYKLKKGFKEIIGHTVFGYLNHIRMEKAYQLLYSEKKAVNEVSFLVGYKNSQHFITAFKKKFNILPGSLKRI</sequence>
<accession>A0A1H9MCB1</accession>
<dbReference type="InterPro" id="IPR053142">
    <property type="entry name" value="PchR_regulatory_protein"/>
</dbReference>
<dbReference type="OrthoDB" id="799767at2"/>
<evidence type="ECO:0000256" key="2">
    <source>
        <dbReference type="ARBA" id="ARBA00023163"/>
    </source>
</evidence>
<dbReference type="EMBL" id="FOGG01000005">
    <property type="protein sequence ID" value="SER21262.1"/>
    <property type="molecule type" value="Genomic_DNA"/>
</dbReference>
<evidence type="ECO:0000313" key="5">
    <source>
        <dbReference type="Proteomes" id="UP000199572"/>
    </source>
</evidence>
<dbReference type="InterPro" id="IPR018060">
    <property type="entry name" value="HTH_AraC"/>
</dbReference>
<feature type="domain" description="HTH araC/xylS-type" evidence="3">
    <location>
        <begin position="212"/>
        <end position="310"/>
    </location>
</feature>
<proteinExistence type="predicted"/>
<reference evidence="4 5" key="1">
    <citation type="submission" date="2016-10" db="EMBL/GenBank/DDBJ databases">
        <authorList>
            <person name="de Groot N.N."/>
        </authorList>
    </citation>
    <scope>NUCLEOTIDE SEQUENCE [LARGE SCALE GENOMIC DNA]</scope>
    <source>
        <strain evidence="4 5">DSM 18610</strain>
    </source>
</reference>
<gene>
    <name evidence="4" type="ORF">SAMN04488023_105225</name>
</gene>
<dbReference type="GO" id="GO:0003700">
    <property type="term" value="F:DNA-binding transcription factor activity"/>
    <property type="evidence" value="ECO:0007669"/>
    <property type="project" value="InterPro"/>
</dbReference>
<evidence type="ECO:0000259" key="3">
    <source>
        <dbReference type="PROSITE" id="PS01124"/>
    </source>
</evidence>
<dbReference type="PROSITE" id="PS01124">
    <property type="entry name" value="HTH_ARAC_FAMILY_2"/>
    <property type="match status" value="1"/>
</dbReference>
<dbReference type="GO" id="GO:0043565">
    <property type="term" value="F:sequence-specific DNA binding"/>
    <property type="evidence" value="ECO:0007669"/>
    <property type="project" value="InterPro"/>
</dbReference>
<dbReference type="InterPro" id="IPR009057">
    <property type="entry name" value="Homeodomain-like_sf"/>
</dbReference>
<dbReference type="SMART" id="SM00342">
    <property type="entry name" value="HTH_ARAC"/>
    <property type="match status" value="1"/>
</dbReference>
<keyword evidence="1" id="KW-0805">Transcription regulation</keyword>